<dbReference type="Proteomes" id="UP000297982">
    <property type="component" value="Unassembled WGS sequence"/>
</dbReference>
<comment type="caution">
    <text evidence="5">The sequence shown here is derived from an EMBL/GenBank/DDBJ whole genome shotgun (WGS) entry which is preliminary data.</text>
</comment>
<evidence type="ECO:0000313" key="6">
    <source>
        <dbReference type="Proteomes" id="UP000297982"/>
    </source>
</evidence>
<organism evidence="5 6">
    <name type="scientific">Halobacillus salinus</name>
    <dbReference type="NCBI Taxonomy" id="192814"/>
    <lineage>
        <taxon>Bacteria</taxon>
        <taxon>Bacillati</taxon>
        <taxon>Bacillota</taxon>
        <taxon>Bacilli</taxon>
        <taxon>Bacillales</taxon>
        <taxon>Bacillaceae</taxon>
        <taxon>Halobacillus</taxon>
    </lineage>
</organism>
<dbReference type="EMBL" id="SRJC01000008">
    <property type="protein sequence ID" value="TGB01052.1"/>
    <property type="molecule type" value="Genomic_DNA"/>
</dbReference>
<dbReference type="InterPro" id="IPR021416">
    <property type="entry name" value="DUF3048_N"/>
</dbReference>
<dbReference type="InterPro" id="IPR023158">
    <property type="entry name" value="YerB-like_sf"/>
</dbReference>
<feature type="signal peptide" evidence="2">
    <location>
        <begin position="1"/>
        <end position="25"/>
    </location>
</feature>
<dbReference type="Pfam" id="PF11258">
    <property type="entry name" value="DUF3048"/>
    <property type="match status" value="1"/>
</dbReference>
<dbReference type="Gene3D" id="3.50.90.10">
    <property type="entry name" value="YerB-like"/>
    <property type="match status" value="1"/>
</dbReference>
<dbReference type="PROSITE" id="PS51257">
    <property type="entry name" value="PROKAR_LIPOPROTEIN"/>
    <property type="match status" value="1"/>
</dbReference>
<reference evidence="5 6" key="1">
    <citation type="journal article" date="2003" name="Int. J. Syst. Evol. Microbiol.">
        <title>Halobacillus salinus sp. nov., isolated from a salt lake on the coast of the East Sea in Korea.</title>
        <authorList>
            <person name="Yoon J.H."/>
            <person name="Kang K.H."/>
            <person name="Park Y.H."/>
        </authorList>
    </citation>
    <scope>NUCLEOTIDE SEQUENCE [LARGE SCALE GENOMIC DNA]</scope>
    <source>
        <strain evidence="5 6">HSL-3</strain>
    </source>
</reference>
<name>A0A4Z0GVQ7_9BACI</name>
<keyword evidence="2" id="KW-0732">Signal</keyword>
<feature type="chain" id="PRO_5021203077" evidence="2">
    <location>
        <begin position="26"/>
        <end position="355"/>
    </location>
</feature>
<feature type="domain" description="DUF3048" evidence="4">
    <location>
        <begin position="230"/>
        <end position="338"/>
    </location>
</feature>
<evidence type="ECO:0000256" key="1">
    <source>
        <dbReference type="SAM" id="MobiDB-lite"/>
    </source>
</evidence>
<accession>A0A4Z0GVQ7</accession>
<feature type="compositionally biased region" description="Acidic residues" evidence="1">
    <location>
        <begin position="30"/>
        <end position="52"/>
    </location>
</feature>
<proteinExistence type="predicted"/>
<evidence type="ECO:0000259" key="3">
    <source>
        <dbReference type="Pfam" id="PF11258"/>
    </source>
</evidence>
<keyword evidence="6" id="KW-1185">Reference proteome</keyword>
<dbReference type="InterPro" id="IPR035328">
    <property type="entry name" value="DUF3048_C"/>
</dbReference>
<dbReference type="STRING" id="192814.GCA_900166575_00192"/>
<dbReference type="AlphaFoldDB" id="A0A4Z0GVQ7"/>
<feature type="domain" description="DUF3048" evidence="3">
    <location>
        <begin position="63"/>
        <end position="205"/>
    </location>
</feature>
<gene>
    <name evidence="5" type="ORF">E4663_18040</name>
</gene>
<protein>
    <submittedName>
        <fullName evidence="5">DUF3048 domain-containing protein</fullName>
    </submittedName>
</protein>
<dbReference type="RefSeq" id="WP_135328661.1">
    <property type="nucleotide sequence ID" value="NZ_SRJC01000008.1"/>
</dbReference>
<evidence type="ECO:0000313" key="5">
    <source>
        <dbReference type="EMBL" id="TGB01052.1"/>
    </source>
</evidence>
<dbReference type="Pfam" id="PF17479">
    <property type="entry name" value="DUF3048_C"/>
    <property type="match status" value="1"/>
</dbReference>
<feature type="region of interest" description="Disordered" evidence="1">
    <location>
        <begin position="24"/>
        <end position="52"/>
    </location>
</feature>
<dbReference type="SUPFAM" id="SSF159774">
    <property type="entry name" value="YerB-like"/>
    <property type="match status" value="1"/>
</dbReference>
<evidence type="ECO:0000256" key="2">
    <source>
        <dbReference type="SAM" id="SignalP"/>
    </source>
</evidence>
<evidence type="ECO:0000259" key="4">
    <source>
        <dbReference type="Pfam" id="PF17479"/>
    </source>
</evidence>
<sequence>MRKLTTFGFFLVLMLLAACSNEAGASQPEAEQEEPQEATETEEADVVTEEKDVEETFENVYPLTGEPTNDSVDHRVLSVMVNNHTKARPQSGLSQADVVYEVLAEGQITRFLALFHSDIPDEIGPVRSARPYYFELANGFDAVYTYHGASAAINEKVAASGIDYLDGAGYDNNGWLFERDSERAAPHNSFLLSSGIDQALAEQGYEAEKEVPALPFSEDVSPAGTEAGNVKVTYYDREIVSYDYDADSEQYLRSSDGAPTMDRTNGERIALDNVFIVRTEHNVIDSAGRRSVDLTSGGDAYLLQKGTMQEVQWKNVDGRILPYKDGEALSFAPGQTWVNIIQESSTVEVLNEGGQ</sequence>